<reference evidence="2" key="1">
    <citation type="submission" date="2021-04" db="EMBL/GenBank/DDBJ databases">
        <title>First draft genome resource for Brassicaceae pathogens Fusarium oxysporum f. sp. raphani and Fusarium oxysporum f. sp. rapae.</title>
        <authorList>
            <person name="Asai S."/>
        </authorList>
    </citation>
    <scope>NUCLEOTIDE SEQUENCE</scope>
    <source>
        <strain evidence="2">Tf1208</strain>
    </source>
</reference>
<evidence type="ECO:0000313" key="3">
    <source>
        <dbReference type="Proteomes" id="UP000694050"/>
    </source>
</evidence>
<evidence type="ECO:0008006" key="4">
    <source>
        <dbReference type="Google" id="ProtNLM"/>
    </source>
</evidence>
<protein>
    <recommendedName>
        <fullName evidence="4">BHLH domain-containing protein</fullName>
    </recommendedName>
</protein>
<comment type="caution">
    <text evidence="2">The sequence shown here is derived from an EMBL/GenBank/DDBJ whole genome shotgun (WGS) entry which is preliminary data.</text>
</comment>
<gene>
    <name evidence="2" type="ORF">Forpe1208_v003639</name>
</gene>
<evidence type="ECO:0000256" key="1">
    <source>
        <dbReference type="SAM" id="MobiDB-lite"/>
    </source>
</evidence>
<name>A0A8J5PFE4_FUSOX</name>
<feature type="compositionally biased region" description="Low complexity" evidence="1">
    <location>
        <begin position="96"/>
        <end position="118"/>
    </location>
</feature>
<organism evidence="2 3">
    <name type="scientific">Fusarium oxysporum f. sp. rapae</name>
    <dbReference type="NCBI Taxonomy" id="485398"/>
    <lineage>
        <taxon>Eukaryota</taxon>
        <taxon>Fungi</taxon>
        <taxon>Dikarya</taxon>
        <taxon>Ascomycota</taxon>
        <taxon>Pezizomycotina</taxon>
        <taxon>Sordariomycetes</taxon>
        <taxon>Hypocreomycetidae</taxon>
        <taxon>Hypocreales</taxon>
        <taxon>Nectriaceae</taxon>
        <taxon>Fusarium</taxon>
        <taxon>Fusarium oxysporum species complex</taxon>
    </lineage>
</organism>
<evidence type="ECO:0000313" key="2">
    <source>
        <dbReference type="EMBL" id="KAG7418783.1"/>
    </source>
</evidence>
<proteinExistence type="predicted"/>
<accession>A0A8J5PFE4</accession>
<dbReference type="AlphaFoldDB" id="A0A8J5PFE4"/>
<feature type="region of interest" description="Disordered" evidence="1">
    <location>
        <begin position="96"/>
        <end position="125"/>
    </location>
</feature>
<sequence>MAALQIDGTLDTLAQGVGSDPQFEMPLDFSLGQVTTKNLPWDAGDYLASEYLSNTSSTHGLSDLLQADYSMACQPSPNTDLNYACHKTSIESVSIESVSSETSEPLTPTGQQNQTPTQIFPTNNLSYSTPEVELRSASRKPKNCKRRSAVSGTRAHARECHNLIEKQYRTRLKSQFERLLAPTRAKS</sequence>
<dbReference type="Proteomes" id="UP000694050">
    <property type="component" value="Unassembled WGS sequence"/>
</dbReference>
<dbReference type="EMBL" id="JAELUQ010000002">
    <property type="protein sequence ID" value="KAG7418783.1"/>
    <property type="molecule type" value="Genomic_DNA"/>
</dbReference>